<organism evidence="5 6">
    <name type="scientific">Ralstonia solanacearum</name>
    <name type="common">Pseudomonas solanacearum</name>
    <dbReference type="NCBI Taxonomy" id="305"/>
    <lineage>
        <taxon>Bacteria</taxon>
        <taxon>Pseudomonadati</taxon>
        <taxon>Pseudomonadota</taxon>
        <taxon>Betaproteobacteria</taxon>
        <taxon>Burkholderiales</taxon>
        <taxon>Burkholderiaceae</taxon>
        <taxon>Ralstonia</taxon>
        <taxon>Ralstonia solanacearum species complex</taxon>
    </lineage>
</organism>
<evidence type="ECO:0000256" key="1">
    <source>
        <dbReference type="ARBA" id="ARBA00008857"/>
    </source>
</evidence>
<dbReference type="SUPFAM" id="SSF56349">
    <property type="entry name" value="DNA breaking-rejoining enzymes"/>
    <property type="match status" value="1"/>
</dbReference>
<dbReference type="Gene3D" id="1.10.443.10">
    <property type="entry name" value="Intergrase catalytic core"/>
    <property type="match status" value="1"/>
</dbReference>
<sequence length="456" mass="51143">MNKENFTAARVDGYRCEPEKQQTIYWDSGAPGLGLRVTATGARAYVFESRLFGKTLRITIGSAGQRGAWTLDKARTEAANLKVMVDSGKDPREAKADVQAAHEARQAAKRRKDVTLGDAWTAYIAARRGKWSERHYVDHVRLADRGDREWKRGKTIAAPLAALLDDRLSDLTRERIAAWLDKEAENRPTSAALSFRLLRAFARWCEDQAAYKGLVSLDAFSSRISREHVPKAKTKDDCLQREQLPAWFAAVRGISNPIISAYLQGLLITGARREELGGLRWDDVDFQWGSLTIRDKVEGERTIPLPPYLASLLLDLKRRNDTPPNVHKLKEMAARGEKWEPSPWVFSSPTSANGRLAEPRNAHAKALELAGLPHVSLHGLRRSFGTLCEWVEMPSGISAQIMGHKPSALAEKHYRRRPLDLLRAWHIKIEAWLLQQAGIKFDAEQAKPGPKMITAA</sequence>
<dbReference type="EMBL" id="CP039339">
    <property type="protein sequence ID" value="QCX47760.1"/>
    <property type="molecule type" value="Genomic_DNA"/>
</dbReference>
<dbReference type="GO" id="GO:0003677">
    <property type="term" value="F:DNA binding"/>
    <property type="evidence" value="ECO:0007669"/>
    <property type="project" value="InterPro"/>
</dbReference>
<keyword evidence="3" id="KW-0233">DNA recombination</keyword>
<dbReference type="PANTHER" id="PTHR30629">
    <property type="entry name" value="PROPHAGE INTEGRASE"/>
    <property type="match status" value="1"/>
</dbReference>
<dbReference type="Pfam" id="PF13356">
    <property type="entry name" value="Arm-DNA-bind_3"/>
    <property type="match status" value="1"/>
</dbReference>
<name>A0AA92ICD7_RALSL</name>
<dbReference type="InterPro" id="IPR050808">
    <property type="entry name" value="Phage_Integrase"/>
</dbReference>
<dbReference type="GO" id="GO:0006310">
    <property type="term" value="P:DNA recombination"/>
    <property type="evidence" value="ECO:0007669"/>
    <property type="project" value="UniProtKB-KW"/>
</dbReference>
<feature type="domain" description="Tyr recombinase" evidence="4">
    <location>
        <begin position="234"/>
        <end position="427"/>
    </location>
</feature>
<protein>
    <submittedName>
        <fullName evidence="5">DUF4102 domain-containing protein</fullName>
    </submittedName>
</protein>
<gene>
    <name evidence="5" type="ORF">E7Z57_00715</name>
</gene>
<keyword evidence="2" id="KW-0229">DNA integration</keyword>
<reference evidence="5 6" key="1">
    <citation type="submission" date="2019-04" db="EMBL/GenBank/DDBJ databases">
        <title>Complete Genome of UW386 and Higher Quality Genome of UW700.</title>
        <authorList>
            <person name="Jacobs J."/>
            <person name="Perez A."/>
            <person name="Steidl O."/>
            <person name="Allen C."/>
        </authorList>
    </citation>
    <scope>NUCLEOTIDE SEQUENCE [LARGE SCALE GENOMIC DNA]</scope>
    <source>
        <strain evidence="5 6">UW386</strain>
    </source>
</reference>
<accession>A0AA92ICD7</accession>
<evidence type="ECO:0000256" key="3">
    <source>
        <dbReference type="ARBA" id="ARBA00023172"/>
    </source>
</evidence>
<comment type="similarity">
    <text evidence="1">Belongs to the 'phage' integrase family.</text>
</comment>
<dbReference type="PANTHER" id="PTHR30629:SF6">
    <property type="entry name" value="PROPHAGE INTEGRASE INTA-RELATED"/>
    <property type="match status" value="1"/>
</dbReference>
<evidence type="ECO:0000256" key="2">
    <source>
        <dbReference type="ARBA" id="ARBA00022908"/>
    </source>
</evidence>
<dbReference type="InterPro" id="IPR025166">
    <property type="entry name" value="Integrase_DNA_bind_dom"/>
</dbReference>
<dbReference type="PROSITE" id="PS51898">
    <property type="entry name" value="TYR_RECOMBINASE"/>
    <property type="match status" value="1"/>
</dbReference>
<evidence type="ECO:0000313" key="5">
    <source>
        <dbReference type="EMBL" id="QCX47760.1"/>
    </source>
</evidence>
<proteinExistence type="inferred from homology"/>
<dbReference type="InterPro" id="IPR013762">
    <property type="entry name" value="Integrase-like_cat_sf"/>
</dbReference>
<evidence type="ECO:0000313" key="6">
    <source>
        <dbReference type="Proteomes" id="UP000310553"/>
    </source>
</evidence>
<dbReference type="AlphaFoldDB" id="A0AA92ICD7"/>
<evidence type="ECO:0000259" key="4">
    <source>
        <dbReference type="PROSITE" id="PS51898"/>
    </source>
</evidence>
<dbReference type="Gene3D" id="3.30.160.390">
    <property type="entry name" value="Integrase, DNA-binding domain"/>
    <property type="match status" value="1"/>
</dbReference>
<dbReference type="GO" id="GO:0015074">
    <property type="term" value="P:DNA integration"/>
    <property type="evidence" value="ECO:0007669"/>
    <property type="project" value="UniProtKB-KW"/>
</dbReference>
<dbReference type="Pfam" id="PF00589">
    <property type="entry name" value="Phage_integrase"/>
    <property type="match status" value="1"/>
</dbReference>
<dbReference type="InterPro" id="IPR038488">
    <property type="entry name" value="Integrase_DNA-bd_sf"/>
</dbReference>
<dbReference type="InterPro" id="IPR002104">
    <property type="entry name" value="Integrase_catalytic"/>
</dbReference>
<dbReference type="InterPro" id="IPR011010">
    <property type="entry name" value="DNA_brk_join_enz"/>
</dbReference>
<dbReference type="Proteomes" id="UP000310553">
    <property type="component" value="Chromosome"/>
</dbReference>